<dbReference type="GO" id="GO:0004386">
    <property type="term" value="F:helicase activity"/>
    <property type="evidence" value="ECO:0007669"/>
    <property type="project" value="UniProtKB-KW"/>
</dbReference>
<dbReference type="SMART" id="SM00487">
    <property type="entry name" value="DEXDc"/>
    <property type="match status" value="1"/>
</dbReference>
<dbReference type="Gene3D" id="3.40.50.300">
    <property type="entry name" value="P-loop containing nucleotide triphosphate hydrolases"/>
    <property type="match status" value="2"/>
</dbReference>
<dbReference type="InterPro" id="IPR014001">
    <property type="entry name" value="Helicase_ATP-bd"/>
</dbReference>
<feature type="domain" description="Helicase ATP-binding" evidence="1">
    <location>
        <begin position="166"/>
        <end position="319"/>
    </location>
</feature>
<dbReference type="KEGG" id="sbal:HUE88_03320"/>
<organism evidence="3 4">
    <name type="scientific">Candidatus Sulfurimonas baltica</name>
    <dbReference type="NCBI Taxonomy" id="2740404"/>
    <lineage>
        <taxon>Bacteria</taxon>
        <taxon>Pseudomonadati</taxon>
        <taxon>Campylobacterota</taxon>
        <taxon>Epsilonproteobacteria</taxon>
        <taxon>Campylobacterales</taxon>
        <taxon>Sulfurimonadaceae</taxon>
        <taxon>Sulfurimonas</taxon>
    </lineage>
</organism>
<dbReference type="Pfam" id="PF00271">
    <property type="entry name" value="Helicase_C"/>
    <property type="match status" value="1"/>
</dbReference>
<dbReference type="PROSITE" id="PS51194">
    <property type="entry name" value="HELICASE_CTER"/>
    <property type="match status" value="1"/>
</dbReference>
<dbReference type="CDD" id="cd18032">
    <property type="entry name" value="DEXHc_RE_I_III_res"/>
    <property type="match status" value="1"/>
</dbReference>
<reference evidence="3 4" key="1">
    <citation type="submission" date="2020-05" db="EMBL/GenBank/DDBJ databases">
        <title>Sulfurimonas marisnigri, sp. nov., and Sulfurimonas baltica, sp. nov., manganese oxide reducing chemolithoautotrophs of the class Epsilonproteobacteria isolated from the pelagic redoxclines of the Black and Baltic Seas and emended description of the genus Sulfurimonas.</title>
        <authorList>
            <person name="Henkel J.V."/>
            <person name="Laudan C."/>
            <person name="Werner J."/>
            <person name="Neu T."/>
            <person name="Plewe S."/>
            <person name="Sproer C."/>
            <person name="Bunk B."/>
            <person name="Schulz-Vogt H.N."/>
        </authorList>
    </citation>
    <scope>NUCLEOTIDE SEQUENCE [LARGE SCALE GENOMIC DNA]</scope>
    <source>
        <strain evidence="3 4">GD2</strain>
    </source>
</reference>
<dbReference type="RefSeq" id="WP_194371042.1">
    <property type="nucleotide sequence ID" value="NZ_CP054492.1"/>
</dbReference>
<dbReference type="REBASE" id="454191">
    <property type="entry name" value="SspGD2ORF3350P"/>
</dbReference>
<feature type="domain" description="Helicase C-terminal" evidence="2">
    <location>
        <begin position="399"/>
        <end position="583"/>
    </location>
</feature>
<dbReference type="InterPro" id="IPR007409">
    <property type="entry name" value="Restrct_endonuc_type1_HsdR_N"/>
</dbReference>
<dbReference type="GO" id="GO:0003677">
    <property type="term" value="F:DNA binding"/>
    <property type="evidence" value="ECO:0007669"/>
    <property type="project" value="UniProtKB-KW"/>
</dbReference>
<protein>
    <submittedName>
        <fullName evidence="3">DEAD/DEAH box helicase family protein</fullName>
    </submittedName>
</protein>
<dbReference type="GO" id="GO:0005524">
    <property type="term" value="F:ATP binding"/>
    <property type="evidence" value="ECO:0007669"/>
    <property type="project" value="UniProtKB-KW"/>
</dbReference>
<dbReference type="InterPro" id="IPR001650">
    <property type="entry name" value="Helicase_C-like"/>
</dbReference>
<evidence type="ECO:0000259" key="1">
    <source>
        <dbReference type="PROSITE" id="PS51192"/>
    </source>
</evidence>
<accession>A0A7S7LXK3</accession>
<dbReference type="GO" id="GO:0005829">
    <property type="term" value="C:cytosol"/>
    <property type="evidence" value="ECO:0007669"/>
    <property type="project" value="TreeGrafter"/>
</dbReference>
<keyword evidence="3" id="KW-0547">Nucleotide-binding</keyword>
<keyword evidence="3" id="KW-0378">Hydrolase</keyword>
<dbReference type="Proteomes" id="UP000593994">
    <property type="component" value="Chromosome"/>
</dbReference>
<dbReference type="CDD" id="cd18799">
    <property type="entry name" value="SF2_C_EcoAI-like"/>
    <property type="match status" value="1"/>
</dbReference>
<evidence type="ECO:0000313" key="3">
    <source>
        <dbReference type="EMBL" id="QOY52728.1"/>
    </source>
</evidence>
<dbReference type="GO" id="GO:0009035">
    <property type="term" value="F:type I site-specific deoxyribonuclease activity"/>
    <property type="evidence" value="ECO:0007669"/>
    <property type="project" value="UniProtKB-EC"/>
</dbReference>
<dbReference type="PROSITE" id="PS51192">
    <property type="entry name" value="HELICASE_ATP_BIND_1"/>
    <property type="match status" value="1"/>
</dbReference>
<dbReference type="PANTHER" id="PTHR47396">
    <property type="entry name" value="TYPE I RESTRICTION ENZYME ECOKI R PROTEIN"/>
    <property type="match status" value="1"/>
</dbReference>
<dbReference type="Gene3D" id="3.90.1570.30">
    <property type="match status" value="1"/>
</dbReference>
<dbReference type="InterPro" id="IPR013670">
    <property type="entry name" value="EcoEI_R_C_dom"/>
</dbReference>
<dbReference type="InterPro" id="IPR006935">
    <property type="entry name" value="Helicase/UvrB_N"/>
</dbReference>
<dbReference type="InterPro" id="IPR027417">
    <property type="entry name" value="P-loop_NTPase"/>
</dbReference>
<dbReference type="AlphaFoldDB" id="A0A7S7LXK3"/>
<evidence type="ECO:0000313" key="4">
    <source>
        <dbReference type="Proteomes" id="UP000593994"/>
    </source>
</evidence>
<dbReference type="Pfam" id="PF04313">
    <property type="entry name" value="HSDR_N"/>
    <property type="match status" value="1"/>
</dbReference>
<name>A0A7S7LXK3_9BACT</name>
<dbReference type="Pfam" id="PF04851">
    <property type="entry name" value="ResIII"/>
    <property type="match status" value="1"/>
</dbReference>
<dbReference type="GO" id="GO:0009307">
    <property type="term" value="P:DNA restriction-modification system"/>
    <property type="evidence" value="ECO:0007669"/>
    <property type="project" value="UniProtKB-KW"/>
</dbReference>
<keyword evidence="3" id="KW-0067">ATP-binding</keyword>
<gene>
    <name evidence="3" type="ORF">HUE88_03320</name>
</gene>
<sequence length="900" mass="105322">MNEAKTRTNLINDELSKCGWNVQDITKVIEEYVIELDDDLPPFFDRTKRFVDYALKNKAGQIIAIVEAKRENKSVGSAKTQAEYYVRRIKNVQGFAPFVYITNGLEIEFWDSENFPIRKVLSYHSLDDLETYRKRNENNIKLSPELLNKDIAGRYYQVNAITKSLETLNNKHRSILWVMATGTGKTRTIISLVDILLRQGYIKRVLFLADRRELARQAMDNFKEHLPNQSRERIEADSFEKDKRLYVSTYQTMMSLLKKTEISQGFFDLIIADESHRSIYNYYGQLFLKFDAIKLGLTATPVDFIDRDTFQFFGTDRGNPTFAYTYEEAIKDDFLSDYEVMSVQTKFQEEGIKFTLLSKEEQEKLRNSGYIEEDINYEGSAIEKMVINDDTNRKILTTFMENCYIHPISNLPSKTIIFAVSKKHAYRLETLFNELFPQYHSKVAKVIVSELNNTEELIKEFRDVNSGFNIAISVDMLDTGIDVPSIMNLVFAKPVFSRAKFWQMIGRGTRLYDEEFLKEKFVIFDFWGNFDYFNENPEGFEPSEQISLNRKLFNENMIMLKSLQGEEFEHIKQEIKSQIEALPREDFFIKSKASLLSKVNNDFYNNLRDNLMALGNISELVDRLEVKEPQELQFRIKVKKLQNVKIKEDTKLIEKYINSILVDIEKLRINKSISAVNTHSELLDKASEGRYWYEMDFTSTNEITDIIAPLMKYKSRAEIVVGHFDLEDFIDTTKIKSVKPLHSSVELKAYEEHIRKTIQKMVNESPTLQQLFVGATLSDEEIELLKNELLKEDIEVEKLSEIYECKSYDLVEIFKAIINKKEYKLPHLLDNFLRNHKLTSSQIDFIKAIRHYVEEKHDINRKDLMTNPFTKFHKMGIMGMFQGSLMNELVEIIDDKADVK</sequence>
<keyword evidence="4" id="KW-1185">Reference proteome</keyword>
<dbReference type="Pfam" id="PF08463">
    <property type="entry name" value="EcoEI_R_C"/>
    <property type="match status" value="1"/>
</dbReference>
<dbReference type="EMBL" id="CP054492">
    <property type="protein sequence ID" value="QOY52728.1"/>
    <property type="molecule type" value="Genomic_DNA"/>
</dbReference>
<dbReference type="SUPFAM" id="SSF52540">
    <property type="entry name" value="P-loop containing nucleoside triphosphate hydrolases"/>
    <property type="match status" value="1"/>
</dbReference>
<proteinExistence type="predicted"/>
<dbReference type="InterPro" id="IPR050742">
    <property type="entry name" value="Helicase_Restrict-Modif_Enz"/>
</dbReference>
<evidence type="ECO:0000259" key="2">
    <source>
        <dbReference type="PROSITE" id="PS51194"/>
    </source>
</evidence>
<dbReference type="PANTHER" id="PTHR47396:SF1">
    <property type="entry name" value="ATP-DEPENDENT HELICASE IRC3-RELATED"/>
    <property type="match status" value="1"/>
</dbReference>
<keyword evidence="3" id="KW-0347">Helicase</keyword>